<reference evidence="1 2" key="1">
    <citation type="journal article" date="2014" name="Science">
        <title>Plant genetics. Early allopolyploid evolution in the post-Neolithic Brassica napus oilseed genome.</title>
        <authorList>
            <person name="Chalhoub B."/>
            <person name="Denoeud F."/>
            <person name="Liu S."/>
            <person name="Parkin I.A."/>
            <person name="Tang H."/>
            <person name="Wang X."/>
            <person name="Chiquet J."/>
            <person name="Belcram H."/>
            <person name="Tong C."/>
            <person name="Samans B."/>
            <person name="Correa M."/>
            <person name="Da Silva C."/>
            <person name="Just J."/>
            <person name="Falentin C."/>
            <person name="Koh C.S."/>
            <person name="Le Clainche I."/>
            <person name="Bernard M."/>
            <person name="Bento P."/>
            <person name="Noel B."/>
            <person name="Labadie K."/>
            <person name="Alberti A."/>
            <person name="Charles M."/>
            <person name="Arnaud D."/>
            <person name="Guo H."/>
            <person name="Daviaud C."/>
            <person name="Alamery S."/>
            <person name="Jabbari K."/>
            <person name="Zhao M."/>
            <person name="Edger P.P."/>
            <person name="Chelaifa H."/>
            <person name="Tack D."/>
            <person name="Lassalle G."/>
            <person name="Mestiri I."/>
            <person name="Schnel N."/>
            <person name="Le Paslier M.C."/>
            <person name="Fan G."/>
            <person name="Renault V."/>
            <person name="Bayer P.E."/>
            <person name="Golicz A.A."/>
            <person name="Manoli S."/>
            <person name="Lee T.H."/>
            <person name="Thi V.H."/>
            <person name="Chalabi S."/>
            <person name="Hu Q."/>
            <person name="Fan C."/>
            <person name="Tollenaere R."/>
            <person name="Lu Y."/>
            <person name="Battail C."/>
            <person name="Shen J."/>
            <person name="Sidebottom C.H."/>
            <person name="Wang X."/>
            <person name="Canaguier A."/>
            <person name="Chauveau A."/>
            <person name="Berard A."/>
            <person name="Deniot G."/>
            <person name="Guan M."/>
            <person name="Liu Z."/>
            <person name="Sun F."/>
            <person name="Lim Y.P."/>
            <person name="Lyons E."/>
            <person name="Town C.D."/>
            <person name="Bancroft I."/>
            <person name="Wang X."/>
            <person name="Meng J."/>
            <person name="Ma J."/>
            <person name="Pires J.C."/>
            <person name="King G.J."/>
            <person name="Brunel D."/>
            <person name="Delourme R."/>
            <person name="Renard M."/>
            <person name="Aury J.M."/>
            <person name="Adams K.L."/>
            <person name="Batley J."/>
            <person name="Snowdon R.J."/>
            <person name="Tost J."/>
            <person name="Edwards D."/>
            <person name="Zhou Y."/>
            <person name="Hua W."/>
            <person name="Sharpe A.G."/>
            <person name="Paterson A.H."/>
            <person name="Guan C."/>
            <person name="Wincker P."/>
        </authorList>
    </citation>
    <scope>NUCLEOTIDE SEQUENCE [LARGE SCALE GENOMIC DNA]</scope>
    <source>
        <strain evidence="2">cv. Darmor-bzh</strain>
    </source>
</reference>
<evidence type="ECO:0000313" key="2">
    <source>
        <dbReference type="Proteomes" id="UP000028999"/>
    </source>
</evidence>
<dbReference type="Proteomes" id="UP000028999">
    <property type="component" value="Unassembled WGS sequence"/>
</dbReference>
<protein>
    <submittedName>
        <fullName evidence="1">BnaCnng16220D protein</fullName>
    </submittedName>
</protein>
<name>A0A078IBV6_BRANA</name>
<organism evidence="1 2">
    <name type="scientific">Brassica napus</name>
    <name type="common">Rape</name>
    <dbReference type="NCBI Taxonomy" id="3708"/>
    <lineage>
        <taxon>Eukaryota</taxon>
        <taxon>Viridiplantae</taxon>
        <taxon>Streptophyta</taxon>
        <taxon>Embryophyta</taxon>
        <taxon>Tracheophyta</taxon>
        <taxon>Spermatophyta</taxon>
        <taxon>Magnoliopsida</taxon>
        <taxon>eudicotyledons</taxon>
        <taxon>Gunneridae</taxon>
        <taxon>Pentapetalae</taxon>
        <taxon>rosids</taxon>
        <taxon>malvids</taxon>
        <taxon>Brassicales</taxon>
        <taxon>Brassicaceae</taxon>
        <taxon>Brassiceae</taxon>
        <taxon>Brassica</taxon>
    </lineage>
</organism>
<dbReference type="EMBL" id="LK032767">
    <property type="protein sequence ID" value="CDY48360.1"/>
    <property type="molecule type" value="Genomic_DNA"/>
</dbReference>
<gene>
    <name evidence="1" type="primary">BnaCnng16220D</name>
    <name evidence="1" type="ORF">GSBRNA2T00089346001</name>
</gene>
<sequence length="25" mass="2609">MASGLIGRFLPQRITAAAAAAKHRT</sequence>
<keyword evidence="2" id="KW-1185">Reference proteome</keyword>
<proteinExistence type="predicted"/>
<dbReference type="PaxDb" id="3708-A0A078IBV6"/>
<dbReference type="Gramene" id="CDY48360">
    <property type="protein sequence ID" value="CDY48360"/>
    <property type="gene ID" value="GSBRNA2T00089346001"/>
</dbReference>
<evidence type="ECO:0000313" key="1">
    <source>
        <dbReference type="EMBL" id="CDY48360.1"/>
    </source>
</evidence>
<accession>A0A078IBV6</accession>
<dbReference type="AlphaFoldDB" id="A0A078IBV6"/>